<evidence type="ECO:0000256" key="1">
    <source>
        <dbReference type="ARBA" id="ARBA00001947"/>
    </source>
</evidence>
<protein>
    <recommendedName>
        <fullName evidence="5">Adenosine deaminase</fullName>
        <ecNumber evidence="4">3.5.4.4</ecNumber>
    </recommendedName>
</protein>
<evidence type="ECO:0000313" key="10">
    <source>
        <dbReference type="EMBL" id="VDN99234.1"/>
    </source>
</evidence>
<evidence type="ECO:0000256" key="3">
    <source>
        <dbReference type="ARBA" id="ARBA00006676"/>
    </source>
</evidence>
<dbReference type="InterPro" id="IPR001365">
    <property type="entry name" value="A_deaminase_dom"/>
</dbReference>
<evidence type="ECO:0000256" key="5">
    <source>
        <dbReference type="ARBA" id="ARBA00018099"/>
    </source>
</evidence>
<dbReference type="Pfam" id="PF00962">
    <property type="entry name" value="A_deaminase"/>
    <property type="match status" value="1"/>
</dbReference>
<dbReference type="Gene3D" id="3.20.20.140">
    <property type="entry name" value="Metal-dependent hydrolases"/>
    <property type="match status" value="1"/>
</dbReference>
<dbReference type="GO" id="GO:0009897">
    <property type="term" value="C:external side of plasma membrane"/>
    <property type="evidence" value="ECO:0007669"/>
    <property type="project" value="TreeGrafter"/>
</dbReference>
<evidence type="ECO:0000259" key="9">
    <source>
        <dbReference type="Pfam" id="PF00962"/>
    </source>
</evidence>
<dbReference type="EMBL" id="UZAE01001953">
    <property type="protein sequence ID" value="VDN99234.1"/>
    <property type="molecule type" value="Genomic_DNA"/>
</dbReference>
<dbReference type="EC" id="3.5.4.4" evidence="4"/>
<dbReference type="GO" id="GO:0046872">
    <property type="term" value="F:metal ion binding"/>
    <property type="evidence" value="ECO:0007669"/>
    <property type="project" value="UniProtKB-KW"/>
</dbReference>
<dbReference type="PANTHER" id="PTHR11409">
    <property type="entry name" value="ADENOSINE DEAMINASE"/>
    <property type="match status" value="1"/>
</dbReference>
<dbReference type="GO" id="GO:0004000">
    <property type="term" value="F:adenosine deaminase activity"/>
    <property type="evidence" value="ECO:0007669"/>
    <property type="project" value="TreeGrafter"/>
</dbReference>
<proteinExistence type="inferred from homology"/>
<evidence type="ECO:0000256" key="8">
    <source>
        <dbReference type="ARBA" id="ARBA00022833"/>
    </source>
</evidence>
<reference evidence="10 11" key="2">
    <citation type="submission" date="2018-11" db="EMBL/GenBank/DDBJ databases">
        <authorList>
            <consortium name="Pathogen Informatics"/>
        </authorList>
    </citation>
    <scope>NUCLEOTIDE SEQUENCE [LARGE SCALE GENOMIC DNA]</scope>
</reference>
<dbReference type="InterPro" id="IPR006330">
    <property type="entry name" value="Ado/ade_deaminase"/>
</dbReference>
<dbReference type="GO" id="GO:0005829">
    <property type="term" value="C:cytosol"/>
    <property type="evidence" value="ECO:0007669"/>
    <property type="project" value="TreeGrafter"/>
</dbReference>
<keyword evidence="11" id="KW-1185">Reference proteome</keyword>
<name>A0A0R3T8I8_RODNA</name>
<dbReference type="InterPro" id="IPR006650">
    <property type="entry name" value="A/AMP_deam_AS"/>
</dbReference>
<dbReference type="PANTHER" id="PTHR11409:SF43">
    <property type="entry name" value="ADENOSINE DEAMINASE"/>
    <property type="match status" value="1"/>
</dbReference>
<feature type="domain" description="Adenosine deaminase" evidence="9">
    <location>
        <begin position="1"/>
        <end position="90"/>
    </location>
</feature>
<organism evidence="12">
    <name type="scientific">Rodentolepis nana</name>
    <name type="common">Dwarf tapeworm</name>
    <name type="synonym">Hymenolepis nana</name>
    <dbReference type="NCBI Taxonomy" id="102285"/>
    <lineage>
        <taxon>Eukaryota</taxon>
        <taxon>Metazoa</taxon>
        <taxon>Spiralia</taxon>
        <taxon>Lophotrochozoa</taxon>
        <taxon>Platyhelminthes</taxon>
        <taxon>Cestoda</taxon>
        <taxon>Eucestoda</taxon>
        <taxon>Cyclophyllidea</taxon>
        <taxon>Hymenolepididae</taxon>
        <taxon>Rodentolepis</taxon>
    </lineage>
</organism>
<dbReference type="Proteomes" id="UP000278807">
    <property type="component" value="Unassembled WGS sequence"/>
</dbReference>
<dbReference type="WBParaSite" id="HNAJ_0000337601-mRNA-1">
    <property type="protein sequence ID" value="HNAJ_0000337601-mRNA-1"/>
    <property type="gene ID" value="HNAJ_0000337601"/>
</dbReference>
<gene>
    <name evidence="10" type="ORF">HNAJ_LOCUS3375</name>
</gene>
<dbReference type="SUPFAM" id="SSF51556">
    <property type="entry name" value="Metallo-dependent hydrolases"/>
    <property type="match status" value="1"/>
</dbReference>
<keyword evidence="8" id="KW-0862">Zinc</keyword>
<evidence type="ECO:0000256" key="4">
    <source>
        <dbReference type="ARBA" id="ARBA00012784"/>
    </source>
</evidence>
<dbReference type="PROSITE" id="PS00485">
    <property type="entry name" value="A_DEAMINASE"/>
    <property type="match status" value="1"/>
</dbReference>
<evidence type="ECO:0000256" key="7">
    <source>
        <dbReference type="ARBA" id="ARBA00022801"/>
    </source>
</evidence>
<evidence type="ECO:0000313" key="12">
    <source>
        <dbReference type="WBParaSite" id="HNAJ_0000337601-mRNA-1"/>
    </source>
</evidence>
<dbReference type="AlphaFoldDB" id="A0A0R3T8I8"/>
<sequence length="95" mass="10700">VCPLSSQLTGSVVGKWQEHPLVKFEQDGVNYSISTDDPTVTGQWLQAEKRMLAMNRLLDADQFHNANIRAAKACFLDDDAKKMLIQHLEEINNNS</sequence>
<dbReference type="GO" id="GO:0043103">
    <property type="term" value="P:hypoxanthine salvage"/>
    <property type="evidence" value="ECO:0007669"/>
    <property type="project" value="TreeGrafter"/>
</dbReference>
<comment type="subcellular location">
    <subcellularLocation>
        <location evidence="2">Cell membrane</location>
        <topology evidence="2">Peripheral membrane protein</topology>
        <orientation evidence="2">Extracellular side</orientation>
    </subcellularLocation>
</comment>
<keyword evidence="7" id="KW-0378">Hydrolase</keyword>
<accession>A0A0R3T8I8</accession>
<evidence type="ECO:0000256" key="6">
    <source>
        <dbReference type="ARBA" id="ARBA00022723"/>
    </source>
</evidence>
<evidence type="ECO:0000313" key="11">
    <source>
        <dbReference type="Proteomes" id="UP000278807"/>
    </source>
</evidence>
<dbReference type="InterPro" id="IPR032466">
    <property type="entry name" value="Metal_Hydrolase"/>
</dbReference>
<dbReference type="OrthoDB" id="272271at2759"/>
<keyword evidence="6" id="KW-0479">Metal-binding</keyword>
<reference evidence="12" key="1">
    <citation type="submission" date="2017-02" db="UniProtKB">
        <authorList>
            <consortium name="WormBaseParasite"/>
        </authorList>
    </citation>
    <scope>IDENTIFICATION</scope>
</reference>
<dbReference type="GO" id="GO:0009168">
    <property type="term" value="P:purine ribonucleoside monophosphate biosynthetic process"/>
    <property type="evidence" value="ECO:0007669"/>
    <property type="project" value="InterPro"/>
</dbReference>
<evidence type="ECO:0000256" key="2">
    <source>
        <dbReference type="ARBA" id="ARBA00004296"/>
    </source>
</evidence>
<dbReference type="GO" id="GO:0046103">
    <property type="term" value="P:inosine biosynthetic process"/>
    <property type="evidence" value="ECO:0007669"/>
    <property type="project" value="TreeGrafter"/>
</dbReference>
<comment type="cofactor">
    <cofactor evidence="1">
        <name>Zn(2+)</name>
        <dbReference type="ChEBI" id="CHEBI:29105"/>
    </cofactor>
</comment>
<dbReference type="STRING" id="102285.A0A0R3T8I8"/>
<dbReference type="GO" id="GO:0060169">
    <property type="term" value="P:negative regulation of adenosine receptor signaling pathway"/>
    <property type="evidence" value="ECO:0007669"/>
    <property type="project" value="TreeGrafter"/>
</dbReference>
<comment type="similarity">
    <text evidence="3">Belongs to the metallo-dependent hydrolases superfamily. Adenosine and AMP deaminases family.</text>
</comment>
<dbReference type="GO" id="GO:0006154">
    <property type="term" value="P:adenosine catabolic process"/>
    <property type="evidence" value="ECO:0007669"/>
    <property type="project" value="TreeGrafter"/>
</dbReference>